<dbReference type="GO" id="GO:0001514">
    <property type="term" value="P:selenocysteine incorporation"/>
    <property type="evidence" value="ECO:0007669"/>
    <property type="project" value="InterPro"/>
</dbReference>
<feature type="non-terminal residue" evidence="3">
    <location>
        <position position="1"/>
    </location>
</feature>
<dbReference type="InterPro" id="IPR015190">
    <property type="entry name" value="Elong_fac_SelB-wing-hlx_typ-2"/>
</dbReference>
<sequence length="214" mass="22279">AVRLDGGAGRSARYAAPSVLQKSRAAIENALLKFHAENPAANGIAKDALRQRCLPRLEAGSFDALLDDAVSRGVAVMGDGAVSHPKAGAGARKLEEQAAAQLAARLADAAGAPPAVSDLIAASGLDATLAHRALGAPEKQGRVRRISTDLCFDTAALAAFEQAVRNRLAAGPATATELKEAMGTSRKYAIPLLEHFDAQGVTRRDGDVRRLNER</sequence>
<dbReference type="InterPro" id="IPR036388">
    <property type="entry name" value="WH-like_DNA-bd_sf"/>
</dbReference>
<dbReference type="Proteomes" id="UP000270112">
    <property type="component" value="Unassembled WGS sequence"/>
</dbReference>
<keyword evidence="3" id="KW-0251">Elongation factor</keyword>
<evidence type="ECO:0000259" key="2">
    <source>
        <dbReference type="Pfam" id="PF09107"/>
    </source>
</evidence>
<proteinExistence type="predicted"/>
<evidence type="ECO:0000313" key="4">
    <source>
        <dbReference type="Proteomes" id="UP000270112"/>
    </source>
</evidence>
<dbReference type="GO" id="GO:0003723">
    <property type="term" value="F:RNA binding"/>
    <property type="evidence" value="ECO:0007669"/>
    <property type="project" value="InterPro"/>
</dbReference>
<feature type="domain" description="Elongation factor SelB fourth winged-helix" evidence="2">
    <location>
        <begin position="171"/>
        <end position="211"/>
    </location>
</feature>
<dbReference type="RefSeq" id="WP_211329940.1">
    <property type="nucleotide sequence ID" value="NZ_QICC01000159.1"/>
</dbReference>
<dbReference type="Pfam" id="PF09106">
    <property type="entry name" value="WHD_2nd_SelB"/>
    <property type="match status" value="1"/>
</dbReference>
<evidence type="ECO:0000313" key="3">
    <source>
        <dbReference type="EMBL" id="RNM38524.1"/>
    </source>
</evidence>
<name>A0A3N0ING1_9ACTN</name>
<dbReference type="EMBL" id="QICC01000159">
    <property type="protein sequence ID" value="RNM38524.1"/>
    <property type="molecule type" value="Genomic_DNA"/>
</dbReference>
<dbReference type="Gene3D" id="1.10.10.2770">
    <property type="match status" value="1"/>
</dbReference>
<comment type="caution">
    <text evidence="3">The sequence shown here is derived from an EMBL/GenBank/DDBJ whole genome shotgun (WGS) entry which is preliminary data.</text>
</comment>
<dbReference type="Pfam" id="PF09107">
    <property type="entry name" value="WHD_3rd_SelB"/>
    <property type="match status" value="1"/>
</dbReference>
<reference evidence="4" key="1">
    <citation type="submission" date="2018-05" db="EMBL/GenBank/DDBJ databases">
        <title>Genome Sequencing of selected type strains of the family Eggerthellaceae.</title>
        <authorList>
            <person name="Danylec N."/>
            <person name="Stoll D.A."/>
            <person name="Doetsch A."/>
            <person name="Huch M."/>
        </authorList>
    </citation>
    <scope>NUCLEOTIDE SEQUENCE [LARGE SCALE GENOMIC DNA]</scope>
    <source>
        <strain evidence="4">DSM 16107</strain>
    </source>
</reference>
<keyword evidence="3" id="KW-0648">Protein biosynthesis</keyword>
<dbReference type="InterPro" id="IPR036390">
    <property type="entry name" value="WH_DNA-bd_sf"/>
</dbReference>
<dbReference type="Gene3D" id="1.10.10.10">
    <property type="entry name" value="Winged helix-like DNA-binding domain superfamily/Winged helix DNA-binding domain"/>
    <property type="match status" value="1"/>
</dbReference>
<dbReference type="InterPro" id="IPR015191">
    <property type="entry name" value="SelB_WHD4"/>
</dbReference>
<organism evidence="3 4">
    <name type="scientific">Eggerthella sinensis</name>
    <dbReference type="NCBI Taxonomy" id="242230"/>
    <lineage>
        <taxon>Bacteria</taxon>
        <taxon>Bacillati</taxon>
        <taxon>Actinomycetota</taxon>
        <taxon>Coriobacteriia</taxon>
        <taxon>Eggerthellales</taxon>
        <taxon>Eggerthellaceae</taxon>
        <taxon>Eggerthella</taxon>
    </lineage>
</organism>
<dbReference type="SUPFAM" id="SSF46785">
    <property type="entry name" value="Winged helix' DNA-binding domain"/>
    <property type="match status" value="3"/>
</dbReference>
<evidence type="ECO:0000259" key="1">
    <source>
        <dbReference type="Pfam" id="PF09106"/>
    </source>
</evidence>
<protein>
    <submittedName>
        <fullName evidence="3">Selenocysteine-specific translation elongation factor</fullName>
    </submittedName>
</protein>
<dbReference type="GO" id="GO:0005737">
    <property type="term" value="C:cytoplasm"/>
    <property type="evidence" value="ECO:0007669"/>
    <property type="project" value="InterPro"/>
</dbReference>
<dbReference type="GO" id="GO:0003746">
    <property type="term" value="F:translation elongation factor activity"/>
    <property type="evidence" value="ECO:0007669"/>
    <property type="project" value="UniProtKB-KW"/>
</dbReference>
<gene>
    <name evidence="3" type="ORF">DMP09_17500</name>
</gene>
<accession>A0A3N0ING1</accession>
<dbReference type="GO" id="GO:0005525">
    <property type="term" value="F:GTP binding"/>
    <property type="evidence" value="ECO:0007669"/>
    <property type="project" value="InterPro"/>
</dbReference>
<feature type="domain" description="Translation elongation factor SelB winged helix type 2" evidence="1">
    <location>
        <begin position="30"/>
        <end position="78"/>
    </location>
</feature>
<dbReference type="AlphaFoldDB" id="A0A3N0ING1"/>